<evidence type="ECO:0000313" key="4">
    <source>
        <dbReference type="Proteomes" id="UP001204798"/>
    </source>
</evidence>
<dbReference type="SUPFAM" id="SSF55347">
    <property type="entry name" value="Glyceraldehyde-3-phosphate dehydrogenase-like, C-terminal domain"/>
    <property type="match status" value="1"/>
</dbReference>
<dbReference type="Gene3D" id="3.30.360.10">
    <property type="entry name" value="Dihydrodipicolinate Reductase, domain 2"/>
    <property type="match status" value="1"/>
</dbReference>
<comment type="caution">
    <text evidence="3">The sequence shown here is derived from an EMBL/GenBank/DDBJ whole genome shotgun (WGS) entry which is preliminary data.</text>
</comment>
<proteinExistence type="predicted"/>
<dbReference type="RefSeq" id="WP_259101879.1">
    <property type="nucleotide sequence ID" value="NZ_CP130454.1"/>
</dbReference>
<dbReference type="PANTHER" id="PTHR43818">
    <property type="entry name" value="BCDNA.GH03377"/>
    <property type="match status" value="1"/>
</dbReference>
<sequence>MGISVGIVGVGQFGQHFVQLFRDHPDVNRVAICDLNPDRMAACARKFGINETYSSLDEICRSDLDALAIFTQHWLHAQHAIQAMEAGKHVLSAVPPAYGRTPEEALEWCDRLVETVKRTGQIYMLAETTYYRPETMFCRKKAAEGAFGQFVYAEGEYFHDMSHGLYEVLRNRWGAEFGPDKTGDPPMFYPTHSTSGIISVMKARMVEVSAMGYVQPNDDWFRTDTIWRNPFCNQVALFRMSNGAVARICEFRRIGHVGREGFRIYGTEASFEWDVSGAKWVTKVGWEFVDPTVARDPLPEPLASNLGGHGGSHAYIVHEFVSACNEGRLPAINVWEAVRYFAPGVVAHQSAMRDGELLKIPDWGDPPS</sequence>
<dbReference type="InterPro" id="IPR036291">
    <property type="entry name" value="NAD(P)-bd_dom_sf"/>
</dbReference>
<protein>
    <submittedName>
        <fullName evidence="3">Dehydrogenase</fullName>
    </submittedName>
</protein>
<dbReference type="SUPFAM" id="SSF51735">
    <property type="entry name" value="NAD(P)-binding Rossmann-fold domains"/>
    <property type="match status" value="1"/>
</dbReference>
<dbReference type="EMBL" id="JANUCP010000009">
    <property type="protein sequence ID" value="MCS3921082.1"/>
    <property type="molecule type" value="Genomic_DNA"/>
</dbReference>
<feature type="domain" description="Gfo/Idh/MocA-like oxidoreductase N-terminal" evidence="2">
    <location>
        <begin position="3"/>
        <end position="125"/>
    </location>
</feature>
<dbReference type="InterPro" id="IPR000683">
    <property type="entry name" value="Gfo/Idh/MocA-like_OxRdtase_N"/>
</dbReference>
<organism evidence="3 4">
    <name type="scientific">Candidatus Fervidibacter sacchari</name>
    <dbReference type="NCBI Taxonomy" id="1448929"/>
    <lineage>
        <taxon>Bacteria</taxon>
        <taxon>Candidatus Fervidibacterota</taxon>
        <taxon>Candidatus Fervidibacter</taxon>
    </lineage>
</organism>
<reference evidence="3 4" key="1">
    <citation type="submission" date="2022-08" db="EMBL/GenBank/DDBJ databases">
        <title>Bacterial and archaeal communities from various locations to study Microbial Dark Matter (Phase II).</title>
        <authorList>
            <person name="Stepanauskas R."/>
        </authorList>
    </citation>
    <scope>NUCLEOTIDE SEQUENCE [LARGE SCALE GENOMIC DNA]</scope>
    <source>
        <strain evidence="3 4">PD1</strain>
    </source>
</reference>
<accession>A0ABT2ESY3</accession>
<evidence type="ECO:0000259" key="2">
    <source>
        <dbReference type="Pfam" id="PF01408"/>
    </source>
</evidence>
<keyword evidence="1" id="KW-0560">Oxidoreductase</keyword>
<keyword evidence="4" id="KW-1185">Reference proteome</keyword>
<dbReference type="Pfam" id="PF01408">
    <property type="entry name" value="GFO_IDH_MocA"/>
    <property type="match status" value="1"/>
</dbReference>
<dbReference type="Proteomes" id="UP001204798">
    <property type="component" value="Unassembled WGS sequence"/>
</dbReference>
<name>A0ABT2ESY3_9BACT</name>
<dbReference type="Gene3D" id="3.40.50.720">
    <property type="entry name" value="NAD(P)-binding Rossmann-like Domain"/>
    <property type="match status" value="1"/>
</dbReference>
<dbReference type="InterPro" id="IPR050463">
    <property type="entry name" value="Gfo/Idh/MocA_oxidrdct_glycsds"/>
</dbReference>
<evidence type="ECO:0000313" key="3">
    <source>
        <dbReference type="EMBL" id="MCS3921082.1"/>
    </source>
</evidence>
<gene>
    <name evidence="3" type="ORF">M2350_003523</name>
</gene>
<evidence type="ECO:0000256" key="1">
    <source>
        <dbReference type="ARBA" id="ARBA00023002"/>
    </source>
</evidence>
<dbReference type="PANTHER" id="PTHR43818:SF11">
    <property type="entry name" value="BCDNA.GH03377"/>
    <property type="match status" value="1"/>
</dbReference>